<protein>
    <recommendedName>
        <fullName evidence="1">SET domain-containing protein</fullName>
    </recommendedName>
</protein>
<dbReference type="Gene3D" id="2.170.270.10">
    <property type="entry name" value="SET domain"/>
    <property type="match status" value="1"/>
</dbReference>
<dbReference type="InterPro" id="IPR046341">
    <property type="entry name" value="SET_dom_sf"/>
</dbReference>
<dbReference type="EMBL" id="LR797474">
    <property type="protein sequence ID" value="CAB4218199.1"/>
    <property type="molecule type" value="Genomic_DNA"/>
</dbReference>
<evidence type="ECO:0000259" key="1">
    <source>
        <dbReference type="PROSITE" id="PS50280"/>
    </source>
</evidence>
<dbReference type="SUPFAM" id="SSF82199">
    <property type="entry name" value="SET domain"/>
    <property type="match status" value="1"/>
</dbReference>
<evidence type="ECO:0000313" key="2">
    <source>
        <dbReference type="EMBL" id="CAB4218199.1"/>
    </source>
</evidence>
<dbReference type="InterPro" id="IPR001214">
    <property type="entry name" value="SET_dom"/>
</dbReference>
<organism evidence="2">
    <name type="scientific">uncultured Caudovirales phage</name>
    <dbReference type="NCBI Taxonomy" id="2100421"/>
    <lineage>
        <taxon>Viruses</taxon>
        <taxon>Duplodnaviria</taxon>
        <taxon>Heunggongvirae</taxon>
        <taxon>Uroviricota</taxon>
        <taxon>Caudoviricetes</taxon>
        <taxon>Peduoviridae</taxon>
        <taxon>Maltschvirus</taxon>
        <taxon>Maltschvirus maltsch</taxon>
    </lineage>
</organism>
<gene>
    <name evidence="2" type="ORF">UFOVP1604_9</name>
</gene>
<proteinExistence type="predicted"/>
<sequence>MSNPSILSSLYVKPVNSKEFGVFSSTQIYRNSTIEFCAWIPISQKTQLLLKNNDRVLDNRLFVNPDGMNKEREIAERLADLNLQERLDRGLISTEQFKSIVYDVVNPNKMLHIDSHAILLGFGSIYRRSASPNINWDYDSEKKLYKFYTVQDIDPDQELTYFLN</sequence>
<feature type="domain" description="SET" evidence="1">
    <location>
        <begin position="8"/>
        <end position="164"/>
    </location>
</feature>
<accession>A0A6J5SSB1</accession>
<reference evidence="2" key="1">
    <citation type="submission" date="2020-05" db="EMBL/GenBank/DDBJ databases">
        <authorList>
            <person name="Chiriac C."/>
            <person name="Salcher M."/>
            <person name="Ghai R."/>
            <person name="Kavagutti S V."/>
        </authorList>
    </citation>
    <scope>NUCLEOTIDE SEQUENCE</scope>
</reference>
<dbReference type="PROSITE" id="PS50280">
    <property type="entry name" value="SET"/>
    <property type="match status" value="1"/>
</dbReference>
<dbReference type="Pfam" id="PF00856">
    <property type="entry name" value="SET"/>
    <property type="match status" value="1"/>
</dbReference>
<name>A0A6J5SSB1_9CAUD</name>